<proteinExistence type="predicted"/>
<sequence>MTDVVNPKSASPDQLLPYHKKISAEGKALMICFISYTYMVLNLLTKVKTF</sequence>
<dbReference type="EMBL" id="LN853437">
    <property type="protein sequence ID" value="CRY95934.1"/>
    <property type="molecule type" value="Genomic_DNA"/>
</dbReference>
<reference evidence="2" key="2">
    <citation type="submission" date="2015-07" db="EMBL/GenBank/DDBJ databases">
        <title>Plasmids, circular viruses and viroids from rat gut.</title>
        <authorList>
            <person name="Jorgensen T.J."/>
            <person name="Hansen M.A."/>
            <person name="Xu Z."/>
            <person name="Tabak M.A."/>
            <person name="Sorensen S.J."/>
            <person name="Hansen L.H."/>
        </authorList>
    </citation>
    <scope>NUCLEOTIDE SEQUENCE</scope>
    <source>
        <strain evidence="2">RGFK0831</strain>
    </source>
</reference>
<evidence type="ECO:0000313" key="2">
    <source>
        <dbReference type="EMBL" id="CRY95934.1"/>
    </source>
</evidence>
<keyword evidence="1" id="KW-0472">Membrane</keyword>
<keyword evidence="1" id="KW-0812">Transmembrane</keyword>
<evidence type="ECO:0000256" key="1">
    <source>
        <dbReference type="SAM" id="Phobius"/>
    </source>
</evidence>
<name>A0A0H5Q3G4_9ZZZZ</name>
<feature type="transmembrane region" description="Helical" evidence="1">
    <location>
        <begin position="28"/>
        <end position="45"/>
    </location>
</feature>
<organism evidence="2">
    <name type="scientific">uncultured prokaryote</name>
    <dbReference type="NCBI Taxonomy" id="198431"/>
    <lineage>
        <taxon>unclassified sequences</taxon>
        <taxon>environmental samples</taxon>
    </lineage>
</organism>
<dbReference type="AlphaFoldDB" id="A0A0H5Q3G4"/>
<accession>A0A0H5Q3G4</accession>
<protein>
    <submittedName>
        <fullName evidence="2">Uncharacterized protein</fullName>
    </submittedName>
</protein>
<keyword evidence="1" id="KW-1133">Transmembrane helix</keyword>
<reference evidence="2" key="1">
    <citation type="submission" date="2015-06" db="EMBL/GenBank/DDBJ databases">
        <authorList>
            <person name="Joergensen T."/>
        </authorList>
    </citation>
    <scope>NUCLEOTIDE SEQUENCE</scope>
    <source>
        <strain evidence="2">RGFK0831</strain>
    </source>
</reference>